<evidence type="ECO:0000313" key="3">
    <source>
        <dbReference type="Proteomes" id="UP001279734"/>
    </source>
</evidence>
<feature type="region of interest" description="Disordered" evidence="1">
    <location>
        <begin position="1"/>
        <end position="28"/>
    </location>
</feature>
<comment type="caution">
    <text evidence="2">The sequence shown here is derived from an EMBL/GenBank/DDBJ whole genome shotgun (WGS) entry which is preliminary data.</text>
</comment>
<feature type="compositionally biased region" description="Low complexity" evidence="1">
    <location>
        <begin position="1"/>
        <end position="15"/>
    </location>
</feature>
<keyword evidence="3" id="KW-1185">Reference proteome</keyword>
<reference evidence="2" key="1">
    <citation type="submission" date="2023-05" db="EMBL/GenBank/DDBJ databases">
        <title>Nepenthes gracilis genome sequencing.</title>
        <authorList>
            <person name="Fukushima K."/>
        </authorList>
    </citation>
    <scope>NUCLEOTIDE SEQUENCE</scope>
    <source>
        <strain evidence="2">SING2019-196</strain>
    </source>
</reference>
<dbReference type="AlphaFoldDB" id="A0AAD3XXT8"/>
<accession>A0AAD3XXT8</accession>
<gene>
    <name evidence="2" type="ORF">Nepgr_023365</name>
</gene>
<protein>
    <submittedName>
        <fullName evidence="2">Uncharacterized protein</fullName>
    </submittedName>
</protein>
<organism evidence="2 3">
    <name type="scientific">Nepenthes gracilis</name>
    <name type="common">Slender pitcher plant</name>
    <dbReference type="NCBI Taxonomy" id="150966"/>
    <lineage>
        <taxon>Eukaryota</taxon>
        <taxon>Viridiplantae</taxon>
        <taxon>Streptophyta</taxon>
        <taxon>Embryophyta</taxon>
        <taxon>Tracheophyta</taxon>
        <taxon>Spermatophyta</taxon>
        <taxon>Magnoliopsida</taxon>
        <taxon>eudicotyledons</taxon>
        <taxon>Gunneridae</taxon>
        <taxon>Pentapetalae</taxon>
        <taxon>Caryophyllales</taxon>
        <taxon>Nepenthaceae</taxon>
        <taxon>Nepenthes</taxon>
    </lineage>
</organism>
<proteinExistence type="predicted"/>
<sequence length="82" mass="9120">MRWPSLSVSTSTPSQSKRRADGRTEDEDKAAQLTVVEAFLLTGFVFSAADQLMVTAVPKREDDDDKNFRGRVQEQLIAGAFE</sequence>
<name>A0AAD3XXT8_NEPGR</name>
<evidence type="ECO:0000256" key="1">
    <source>
        <dbReference type="SAM" id="MobiDB-lite"/>
    </source>
</evidence>
<dbReference type="EMBL" id="BSYO01000023">
    <property type="protein sequence ID" value="GMH21523.1"/>
    <property type="molecule type" value="Genomic_DNA"/>
</dbReference>
<dbReference type="Proteomes" id="UP001279734">
    <property type="component" value="Unassembled WGS sequence"/>
</dbReference>
<evidence type="ECO:0000313" key="2">
    <source>
        <dbReference type="EMBL" id="GMH21523.1"/>
    </source>
</evidence>